<dbReference type="AlphaFoldDB" id="Q13MQ0"/>
<evidence type="ECO:0000256" key="1">
    <source>
        <dbReference type="SAM" id="Phobius"/>
    </source>
</evidence>
<evidence type="ECO:0000313" key="3">
    <source>
        <dbReference type="Proteomes" id="UP000001817"/>
    </source>
</evidence>
<keyword evidence="1" id="KW-0472">Membrane</keyword>
<dbReference type="Proteomes" id="UP000001817">
    <property type="component" value="Chromosome 2"/>
</dbReference>
<keyword evidence="1" id="KW-1133">Transmembrane helix</keyword>
<keyword evidence="3" id="KW-1185">Reference proteome</keyword>
<evidence type="ECO:0000313" key="2">
    <source>
        <dbReference type="EMBL" id="ABE34639.1"/>
    </source>
</evidence>
<sequence>MRTSAGSRLRAARAPTLQLAAATHFVFNLLFTFIRCGHSPAFAGTAHLFGGSFTHQSAFRRRRLLFYLGACLLPILVRRAFLLACLLPQVVSARANLFL</sequence>
<feature type="transmembrane region" description="Helical" evidence="1">
    <location>
        <begin position="64"/>
        <end position="91"/>
    </location>
</feature>
<accession>Q13MQ0</accession>
<keyword evidence="1" id="KW-0812">Transmembrane</keyword>
<gene>
    <name evidence="2" type="ORF">Bxe_B1323</name>
</gene>
<reference evidence="2 3" key="1">
    <citation type="journal article" date="2006" name="Proc. Natl. Acad. Sci. U.S.A.">
        <title>Burkholderia xenovorans LB400 harbors a multi-replicon, 9.73-Mbp genome shaped for versatility.</title>
        <authorList>
            <person name="Chain P.S."/>
            <person name="Denef V.J."/>
            <person name="Konstantinidis K.T."/>
            <person name="Vergez L.M."/>
            <person name="Agullo L."/>
            <person name="Reyes V.L."/>
            <person name="Hauser L."/>
            <person name="Cordova M."/>
            <person name="Gomez L."/>
            <person name="Gonzalez M."/>
            <person name="Land M."/>
            <person name="Lao V."/>
            <person name="Larimer F."/>
            <person name="LiPuma J.J."/>
            <person name="Mahenthiralingam E."/>
            <person name="Malfatti S.A."/>
            <person name="Marx C.J."/>
            <person name="Parnell J.J."/>
            <person name="Ramette A."/>
            <person name="Richardson P."/>
            <person name="Seeger M."/>
            <person name="Smith D."/>
            <person name="Spilker T."/>
            <person name="Sul W.J."/>
            <person name="Tsoi T.V."/>
            <person name="Ulrich L.E."/>
            <person name="Zhulin I.B."/>
            <person name="Tiedje J.M."/>
        </authorList>
    </citation>
    <scope>NUCLEOTIDE SEQUENCE [LARGE SCALE GENOMIC DNA]</scope>
    <source>
        <strain evidence="2 3">LB400</strain>
    </source>
</reference>
<evidence type="ECO:0008006" key="4">
    <source>
        <dbReference type="Google" id="ProtNLM"/>
    </source>
</evidence>
<name>Q13MQ0_PARXL</name>
<proteinExistence type="predicted"/>
<organism evidence="2 3">
    <name type="scientific">Paraburkholderia xenovorans (strain LB400)</name>
    <dbReference type="NCBI Taxonomy" id="266265"/>
    <lineage>
        <taxon>Bacteria</taxon>
        <taxon>Pseudomonadati</taxon>
        <taxon>Pseudomonadota</taxon>
        <taxon>Betaproteobacteria</taxon>
        <taxon>Burkholderiales</taxon>
        <taxon>Burkholderiaceae</taxon>
        <taxon>Paraburkholderia</taxon>
    </lineage>
</organism>
<dbReference type="EMBL" id="CP000271">
    <property type="protein sequence ID" value="ABE34639.1"/>
    <property type="molecule type" value="Genomic_DNA"/>
</dbReference>
<dbReference type="KEGG" id="bxe:Bxe_B1323"/>
<protein>
    <recommendedName>
        <fullName evidence="4">Transmembrane protein</fullName>
    </recommendedName>
</protein>